<accession>F1YG14</accession>
<gene>
    <name evidence="2" type="ORF">SCNU_03532</name>
</gene>
<dbReference type="eggNOG" id="COG0406">
    <property type="taxonomic scope" value="Bacteria"/>
</dbReference>
<dbReference type="Pfam" id="PF00300">
    <property type="entry name" value="His_Phos_1"/>
    <property type="match status" value="1"/>
</dbReference>
<dbReference type="Gene3D" id="3.40.50.1240">
    <property type="entry name" value="Phosphoglycerate mutase-like"/>
    <property type="match status" value="1"/>
</dbReference>
<evidence type="ECO:0000313" key="3">
    <source>
        <dbReference type="Proteomes" id="UP000035065"/>
    </source>
</evidence>
<proteinExistence type="predicted"/>
<dbReference type="EMBL" id="AEUD01000002">
    <property type="protein sequence ID" value="EGD56591.1"/>
    <property type="molecule type" value="Genomic_DNA"/>
</dbReference>
<feature type="region of interest" description="Disordered" evidence="1">
    <location>
        <begin position="1"/>
        <end position="24"/>
    </location>
</feature>
<dbReference type="RefSeq" id="WP_009677975.1">
    <property type="nucleotide sequence ID" value="NZ_AEUD01000002.1"/>
</dbReference>
<dbReference type="InterPro" id="IPR013078">
    <property type="entry name" value="His_Pase_superF_clade-1"/>
</dbReference>
<protein>
    <submittedName>
        <fullName evidence="2">Phosphoglycerate mutase</fullName>
    </submittedName>
</protein>
<name>F1YG14_9ACTN</name>
<dbReference type="SUPFAM" id="SSF53254">
    <property type="entry name" value="Phosphoglycerate mutase-like"/>
    <property type="match status" value="1"/>
</dbReference>
<dbReference type="STRING" id="644548.SCNU_03532"/>
<dbReference type="InterPro" id="IPR029033">
    <property type="entry name" value="His_PPase_superfam"/>
</dbReference>
<reference evidence="2 3" key="1">
    <citation type="journal article" date="2011" name="J. Bacteriol.">
        <title>Draft Genome Sequence of Gordonia neofelifaecis NRRL B-59395, a Cholesterol-Degrading Actinomycete.</title>
        <authorList>
            <person name="Ge F."/>
            <person name="Li W."/>
            <person name="Chen G."/>
            <person name="Liu Y."/>
            <person name="Zhang G."/>
            <person name="Yong B."/>
            <person name="Wang Q."/>
            <person name="Wang N."/>
            <person name="Huang Z."/>
            <person name="Li W."/>
            <person name="Wang J."/>
            <person name="Wu C."/>
            <person name="Xie Q."/>
            <person name="Liu G."/>
        </authorList>
    </citation>
    <scope>NUCLEOTIDE SEQUENCE [LARGE SCALE GENOMIC DNA]</scope>
    <source>
        <strain evidence="2 3">NRRL B-59395</strain>
    </source>
</reference>
<keyword evidence="3" id="KW-1185">Reference proteome</keyword>
<dbReference type="Proteomes" id="UP000035065">
    <property type="component" value="Unassembled WGS sequence"/>
</dbReference>
<dbReference type="AlphaFoldDB" id="F1YG14"/>
<feature type="compositionally biased region" description="Basic and acidic residues" evidence="1">
    <location>
        <begin position="15"/>
        <end position="24"/>
    </location>
</feature>
<evidence type="ECO:0000256" key="1">
    <source>
        <dbReference type="SAM" id="MobiDB-lite"/>
    </source>
</evidence>
<organism evidence="2 3">
    <name type="scientific">Gordonia neofelifaecis NRRL B-59395</name>
    <dbReference type="NCBI Taxonomy" id="644548"/>
    <lineage>
        <taxon>Bacteria</taxon>
        <taxon>Bacillati</taxon>
        <taxon>Actinomycetota</taxon>
        <taxon>Actinomycetes</taxon>
        <taxon>Mycobacteriales</taxon>
        <taxon>Gordoniaceae</taxon>
        <taxon>Gordonia</taxon>
    </lineage>
</organism>
<evidence type="ECO:0000313" key="2">
    <source>
        <dbReference type="EMBL" id="EGD56591.1"/>
    </source>
</evidence>
<sequence>MVAARTAPNRSVRFGGEHDGLDDRGRRDAAELASAIGAGHRRAVVGPETSVIETARSARVSYTVDSGLASLDVGQWCGRSPEQIDPDDLGRWFTDPAWTGHGGESVDAFVARIRTAVRRRACASPMIVVAGPVAQALLCDGSAAFFTVAVRPASTHIVTI</sequence>
<comment type="caution">
    <text evidence="2">The sequence shown here is derived from an EMBL/GenBank/DDBJ whole genome shotgun (WGS) entry which is preliminary data.</text>
</comment>